<evidence type="ECO:0008006" key="3">
    <source>
        <dbReference type="Google" id="ProtNLM"/>
    </source>
</evidence>
<keyword evidence="2" id="KW-1185">Reference proteome</keyword>
<evidence type="ECO:0000313" key="2">
    <source>
        <dbReference type="Proteomes" id="UP001565220"/>
    </source>
</evidence>
<gene>
    <name evidence="1" type="ORF">AB8S09_06915</name>
</gene>
<reference evidence="1 2" key="1">
    <citation type="submission" date="2024-08" db="EMBL/GenBank/DDBJ databases">
        <title>Clostridium lapicellarii sp. nov., and Clostridium renhuaiense sp. nov., two species isolated from the mud in a fermentation cellar used for producing sauce-flavour Chinese liquors.</title>
        <authorList>
            <person name="Yang F."/>
            <person name="Wang H."/>
            <person name="Chen L.Q."/>
            <person name="Zhou N."/>
            <person name="Lu J.J."/>
            <person name="Pu X.X."/>
            <person name="Wan B."/>
            <person name="Wang L."/>
            <person name="Liu S.J."/>
        </authorList>
    </citation>
    <scope>NUCLEOTIDE SEQUENCE [LARGE SCALE GENOMIC DNA]</scope>
    <source>
        <strain evidence="1 2">MT-113</strain>
    </source>
</reference>
<organism evidence="1 2">
    <name type="scientific">Clostridium lapidicellarium</name>
    <dbReference type="NCBI Taxonomy" id="3240931"/>
    <lineage>
        <taxon>Bacteria</taxon>
        <taxon>Bacillati</taxon>
        <taxon>Bacillota</taxon>
        <taxon>Clostridia</taxon>
        <taxon>Eubacteriales</taxon>
        <taxon>Clostridiaceae</taxon>
        <taxon>Clostridium</taxon>
    </lineage>
</organism>
<comment type="caution">
    <text evidence="1">The sequence shown here is derived from an EMBL/GenBank/DDBJ whole genome shotgun (WGS) entry which is preliminary data.</text>
</comment>
<protein>
    <recommendedName>
        <fullName evidence="3">DNA-binding protein</fullName>
    </recommendedName>
</protein>
<dbReference type="Proteomes" id="UP001565220">
    <property type="component" value="Unassembled WGS sequence"/>
</dbReference>
<dbReference type="EMBL" id="JBGFFE010000007">
    <property type="protein sequence ID" value="MEY8763371.1"/>
    <property type="molecule type" value="Genomic_DNA"/>
</dbReference>
<accession>A0ABV4DXR6</accession>
<proteinExistence type="predicted"/>
<sequence length="115" mass="12883">MDLKDIVTLRDIAKETGIEIRTLQQRLDLPGFNMVEGEDFRRLGQGQSTILTVKGAKKIIIKETLQAIVKGKLEKPVGTLVDLLREGIITKEKLIELPIPPKLRGLVLEKIKEST</sequence>
<dbReference type="RefSeq" id="WP_369868775.1">
    <property type="nucleotide sequence ID" value="NZ_JBGFFE010000007.1"/>
</dbReference>
<evidence type="ECO:0000313" key="1">
    <source>
        <dbReference type="EMBL" id="MEY8763371.1"/>
    </source>
</evidence>
<name>A0ABV4DXR6_9CLOT</name>